<sequence length="118" mass="11849">MKLIQLCILGALATLAASSPITMAKRSNVATSFSNVEKREEPAADPPVDCNTQCAQLCDLLFKGDSGCISDCLPGCQEEEAQDTPGGSTEGASVEEGSHSPAESAGEGSSGAGSTGTP</sequence>
<evidence type="ECO:0000313" key="4">
    <source>
        <dbReference type="Proteomes" id="UP000243308"/>
    </source>
</evidence>
<gene>
    <name evidence="3" type="ORF">MVEG_11414</name>
</gene>
<evidence type="ECO:0000256" key="2">
    <source>
        <dbReference type="SAM" id="SignalP"/>
    </source>
</evidence>
<name>A0A086TLR3_9FUNG</name>
<evidence type="ECO:0000313" key="3">
    <source>
        <dbReference type="EMBL" id="KFH62890.1"/>
    </source>
</evidence>
<dbReference type="Proteomes" id="UP000243308">
    <property type="component" value="Unassembled WGS sequence"/>
</dbReference>
<protein>
    <submittedName>
        <fullName evidence="3">Uncharacterized protein</fullName>
    </submittedName>
</protein>
<evidence type="ECO:0000256" key="1">
    <source>
        <dbReference type="SAM" id="MobiDB-lite"/>
    </source>
</evidence>
<keyword evidence="2" id="KW-0732">Signal</keyword>
<feature type="chain" id="PRO_5001816053" evidence="2">
    <location>
        <begin position="19"/>
        <end position="118"/>
    </location>
</feature>
<proteinExistence type="predicted"/>
<feature type="signal peptide" evidence="2">
    <location>
        <begin position="1"/>
        <end position="18"/>
    </location>
</feature>
<dbReference type="EMBL" id="KN042430">
    <property type="protein sequence ID" value="KFH62890.1"/>
    <property type="molecule type" value="Genomic_DNA"/>
</dbReference>
<reference evidence="3 4" key="1">
    <citation type="submission" date="2011-02" db="EMBL/GenBank/DDBJ databases">
        <title>The Genome Sequence of Mortierella verticillata NRRL 6337.</title>
        <authorList>
            <consortium name="The Broad Institute Genome Sequencing Platform"/>
            <person name="Russ C."/>
            <person name="Cuomo C."/>
            <person name="Burger G."/>
            <person name="Gray M.W."/>
            <person name="Holland P.W.H."/>
            <person name="King N."/>
            <person name="Lang F.B.F."/>
            <person name="Roger A.J."/>
            <person name="Ruiz-Trillo I."/>
            <person name="Young S.K."/>
            <person name="Zeng Q."/>
            <person name="Gargeya S."/>
            <person name="Alvarado L."/>
            <person name="Berlin A."/>
            <person name="Chapman S.B."/>
            <person name="Chen Z."/>
            <person name="Freedman E."/>
            <person name="Gellesch M."/>
            <person name="Goldberg J."/>
            <person name="Griggs A."/>
            <person name="Gujja S."/>
            <person name="Heilman E."/>
            <person name="Heiman D."/>
            <person name="Howarth C."/>
            <person name="Mehta T."/>
            <person name="Neiman D."/>
            <person name="Pearson M."/>
            <person name="Roberts A."/>
            <person name="Saif S."/>
            <person name="Shea T."/>
            <person name="Shenoy N."/>
            <person name="Sisk P."/>
            <person name="Stolte C."/>
            <person name="Sykes S."/>
            <person name="White J."/>
            <person name="Yandava C."/>
            <person name="Haas B."/>
            <person name="Nusbaum C."/>
            <person name="Birren B."/>
        </authorList>
    </citation>
    <scope>NUCLEOTIDE SEQUENCE [LARGE SCALE GENOMIC DNA]</scope>
    <source>
        <strain evidence="3 4">NRRL 6337</strain>
    </source>
</reference>
<organism evidence="3 4">
    <name type="scientific">Podila verticillata NRRL 6337</name>
    <dbReference type="NCBI Taxonomy" id="1069443"/>
    <lineage>
        <taxon>Eukaryota</taxon>
        <taxon>Fungi</taxon>
        <taxon>Fungi incertae sedis</taxon>
        <taxon>Mucoromycota</taxon>
        <taxon>Mortierellomycotina</taxon>
        <taxon>Mortierellomycetes</taxon>
        <taxon>Mortierellales</taxon>
        <taxon>Mortierellaceae</taxon>
        <taxon>Podila</taxon>
    </lineage>
</organism>
<feature type="region of interest" description="Disordered" evidence="1">
    <location>
        <begin position="79"/>
        <end position="118"/>
    </location>
</feature>
<accession>A0A086TLR3</accession>
<keyword evidence="4" id="KW-1185">Reference proteome</keyword>
<feature type="compositionally biased region" description="Gly residues" evidence="1">
    <location>
        <begin position="108"/>
        <end position="118"/>
    </location>
</feature>
<dbReference type="AlphaFoldDB" id="A0A086TLR3"/>